<keyword evidence="9" id="KW-1185">Reference proteome</keyword>
<evidence type="ECO:0000256" key="4">
    <source>
        <dbReference type="ARBA" id="ARBA00022989"/>
    </source>
</evidence>
<keyword evidence="5 6" id="KW-0472">Membrane</keyword>
<evidence type="ECO:0000256" key="6">
    <source>
        <dbReference type="SAM" id="Phobius"/>
    </source>
</evidence>
<evidence type="ECO:0000313" key="8">
    <source>
        <dbReference type="EMBL" id="MDI9863802.1"/>
    </source>
</evidence>
<feature type="domain" description="Major facilitator superfamily (MFS) profile" evidence="7">
    <location>
        <begin position="6"/>
        <end position="404"/>
    </location>
</feature>
<dbReference type="PANTHER" id="PTHR43702">
    <property type="entry name" value="L-FUCOSE-PROTON SYMPORTER"/>
    <property type="match status" value="1"/>
</dbReference>
<dbReference type="Proteomes" id="UP001236569">
    <property type="component" value="Unassembled WGS sequence"/>
</dbReference>
<dbReference type="PROSITE" id="PS50850">
    <property type="entry name" value="MFS"/>
    <property type="match status" value="1"/>
</dbReference>
<feature type="transmembrane region" description="Helical" evidence="6">
    <location>
        <begin position="206"/>
        <end position="228"/>
    </location>
</feature>
<feature type="transmembrane region" description="Helical" evidence="6">
    <location>
        <begin position="134"/>
        <end position="154"/>
    </location>
</feature>
<dbReference type="EMBL" id="JASHID010000003">
    <property type="protein sequence ID" value="MDI9863802.1"/>
    <property type="molecule type" value="Genomic_DNA"/>
</dbReference>
<reference evidence="8 9" key="1">
    <citation type="submission" date="2023-05" db="EMBL/GenBank/DDBJ databases">
        <title>Novel species of genus Flectobacillus isolated from stream in China.</title>
        <authorList>
            <person name="Lu H."/>
        </authorList>
    </citation>
    <scope>NUCLEOTIDE SEQUENCE [LARGE SCALE GENOMIC DNA]</scope>
    <source>
        <strain evidence="8 9">DC10W</strain>
    </source>
</reference>
<proteinExistence type="predicted"/>
<dbReference type="PANTHER" id="PTHR43702:SF11">
    <property type="entry name" value="L-FUCOSE-PROTON SYMPORTER"/>
    <property type="match status" value="1"/>
</dbReference>
<dbReference type="InterPro" id="IPR036259">
    <property type="entry name" value="MFS_trans_sf"/>
</dbReference>
<evidence type="ECO:0000256" key="2">
    <source>
        <dbReference type="ARBA" id="ARBA00022475"/>
    </source>
</evidence>
<feature type="transmembrane region" description="Helical" evidence="6">
    <location>
        <begin position="350"/>
        <end position="369"/>
    </location>
</feature>
<comment type="subcellular location">
    <subcellularLocation>
        <location evidence="1">Cell inner membrane</location>
        <topology evidence="1">Multi-pass membrane protein</topology>
    </subcellularLocation>
</comment>
<dbReference type="SUPFAM" id="SSF103473">
    <property type="entry name" value="MFS general substrate transporter"/>
    <property type="match status" value="1"/>
</dbReference>
<keyword evidence="4 6" id="KW-1133">Transmembrane helix</keyword>
<dbReference type="InterPro" id="IPR020846">
    <property type="entry name" value="MFS_dom"/>
</dbReference>
<name>A0ABT6YK22_9BACT</name>
<dbReference type="InterPro" id="IPR011701">
    <property type="entry name" value="MFS"/>
</dbReference>
<feature type="transmembrane region" description="Helical" evidence="6">
    <location>
        <begin position="276"/>
        <end position="299"/>
    </location>
</feature>
<evidence type="ECO:0000259" key="7">
    <source>
        <dbReference type="PROSITE" id="PS50850"/>
    </source>
</evidence>
<dbReference type="InterPro" id="IPR050375">
    <property type="entry name" value="MFS_TsgA-like"/>
</dbReference>
<evidence type="ECO:0000256" key="5">
    <source>
        <dbReference type="ARBA" id="ARBA00023136"/>
    </source>
</evidence>
<protein>
    <submittedName>
        <fullName evidence="8">MFS transporter</fullName>
    </submittedName>
</protein>
<evidence type="ECO:0000256" key="1">
    <source>
        <dbReference type="ARBA" id="ARBA00004429"/>
    </source>
</evidence>
<keyword evidence="3 6" id="KW-0812">Transmembrane</keyword>
<keyword evidence="2" id="KW-1003">Cell membrane</keyword>
<evidence type="ECO:0000256" key="3">
    <source>
        <dbReference type="ARBA" id="ARBA00022692"/>
    </source>
</evidence>
<feature type="transmembrane region" description="Helical" evidence="6">
    <location>
        <begin position="74"/>
        <end position="94"/>
    </location>
</feature>
<feature type="transmembrane region" description="Helical" evidence="6">
    <location>
        <begin position="51"/>
        <end position="69"/>
    </location>
</feature>
<gene>
    <name evidence="8" type="ORF">QM480_05680</name>
</gene>
<feature type="transmembrane region" description="Helical" evidence="6">
    <location>
        <begin position="381"/>
        <end position="400"/>
    </location>
</feature>
<dbReference type="Gene3D" id="1.20.1250.20">
    <property type="entry name" value="MFS general substrate transporter like domains"/>
    <property type="match status" value="2"/>
</dbReference>
<comment type="caution">
    <text evidence="8">The sequence shown here is derived from an EMBL/GenBank/DDBJ whole genome shotgun (WGS) entry which is preliminary data.</text>
</comment>
<feature type="transmembrane region" description="Helical" evidence="6">
    <location>
        <begin position="248"/>
        <end position="269"/>
    </location>
</feature>
<organism evidence="8 9">
    <name type="scientific">Flectobacillus longus</name>
    <dbReference type="NCBI Taxonomy" id="2984207"/>
    <lineage>
        <taxon>Bacteria</taxon>
        <taxon>Pseudomonadati</taxon>
        <taxon>Bacteroidota</taxon>
        <taxon>Cytophagia</taxon>
        <taxon>Cytophagales</taxon>
        <taxon>Flectobacillaceae</taxon>
        <taxon>Flectobacillus</taxon>
    </lineage>
</organism>
<dbReference type="Pfam" id="PF07690">
    <property type="entry name" value="MFS_1"/>
    <property type="match status" value="1"/>
</dbReference>
<sequence>MAHWRLKLSLFINYFLFAMLLNSVGTVILQVQSTYQISESSAGILEAFKDLSIAIMSFVMASFISQLGYKKAMLLALALVAGASIAMPLMNTFWMTKLLFATVGISFALIKVSVYATIGLVTKDEGEHISFMNFIESFFMIGILLGNFIFSLFIDDTNPESSSWTQVYYWLAGLAIIAFLLLYTTTVSEATSSSGSQNEASSFGEMFRLAIVPVVLVFVASAFIYVLIEQSIMSWLPTFNNKVLHLPATLSVQMASILTASAALGRFLAGILLRKFPWLLVLTICIIASGSLVILALPLAQNLGNEAITGWGNAPLVAFVFPLIGFLIAPIYPAINSIILSTLPQKQHGLMSGLIVIFSALGGTTGSFITGHIFEAFGGQTAFYFSLIPMGILITLLFFFKRVQARYQSSPIDFGKSNSGH</sequence>
<feature type="transmembrane region" description="Helical" evidence="6">
    <location>
        <begin position="100"/>
        <end position="122"/>
    </location>
</feature>
<feature type="transmembrane region" description="Helical" evidence="6">
    <location>
        <begin position="166"/>
        <end position="185"/>
    </location>
</feature>
<feature type="transmembrane region" description="Helical" evidence="6">
    <location>
        <begin position="319"/>
        <end position="343"/>
    </location>
</feature>
<evidence type="ECO:0000313" key="9">
    <source>
        <dbReference type="Proteomes" id="UP001236569"/>
    </source>
</evidence>
<accession>A0ABT6YK22</accession>
<dbReference type="RefSeq" id="WP_283369055.1">
    <property type="nucleotide sequence ID" value="NZ_JASHID010000003.1"/>
</dbReference>
<feature type="transmembrane region" description="Helical" evidence="6">
    <location>
        <begin position="12"/>
        <end position="31"/>
    </location>
</feature>